<accession>A0A517DV83</accession>
<name>A0A517DV83_9FIRM</name>
<dbReference type="EMBL" id="CP036259">
    <property type="protein sequence ID" value="QDR81275.1"/>
    <property type="molecule type" value="Genomic_DNA"/>
</dbReference>
<evidence type="ECO:0000256" key="1">
    <source>
        <dbReference type="SAM" id="Phobius"/>
    </source>
</evidence>
<proteinExistence type="predicted"/>
<feature type="transmembrane region" description="Helical" evidence="1">
    <location>
        <begin position="152"/>
        <end position="174"/>
    </location>
</feature>
<feature type="transmembrane region" description="Helical" evidence="1">
    <location>
        <begin position="58"/>
        <end position="84"/>
    </location>
</feature>
<keyword evidence="1" id="KW-0812">Transmembrane</keyword>
<organism evidence="2 3">
    <name type="scientific">Sporomusa termitida</name>
    <dbReference type="NCBI Taxonomy" id="2377"/>
    <lineage>
        <taxon>Bacteria</taxon>
        <taxon>Bacillati</taxon>
        <taxon>Bacillota</taxon>
        <taxon>Negativicutes</taxon>
        <taxon>Selenomonadales</taxon>
        <taxon>Sporomusaceae</taxon>
        <taxon>Sporomusa</taxon>
    </lineage>
</organism>
<keyword evidence="1" id="KW-0472">Membrane</keyword>
<reference evidence="2 3" key="1">
    <citation type="submission" date="2019-02" db="EMBL/GenBank/DDBJ databases">
        <title>Closed genome of Sporomusa termitida DSM 4440.</title>
        <authorList>
            <person name="Poehlein A."/>
            <person name="Daniel R."/>
        </authorList>
    </citation>
    <scope>NUCLEOTIDE SEQUENCE [LARGE SCALE GENOMIC DNA]</scope>
    <source>
        <strain evidence="2 3">DSM 4440</strain>
    </source>
</reference>
<sequence>MITAEMIHQLRLELWNLTYTQWKTQILFTVQWWSLVVLVAISYAIWWVIVDKQRLSQILLFGSFVAVGRIVMDIIASNIGLWSYNIRETPFIPTPFLHDFTLTPLALMAVHQYCHSWKKFLIWTTITVGIISFVFFPLLTIFHFLTLYKWNLIYSFVLVMGIAFLARFVLLGILKIEQNYKHAKDLFKQENFKLAPAMKPLDKEYERQDE</sequence>
<dbReference type="InterPro" id="IPR048147">
    <property type="entry name" value="CBO0543-like"/>
</dbReference>
<protein>
    <submittedName>
        <fullName evidence="2">Uncharacterized protein</fullName>
    </submittedName>
</protein>
<dbReference type="AlphaFoldDB" id="A0A517DV83"/>
<gene>
    <name evidence="2" type="ORF">SPTER_26500</name>
</gene>
<evidence type="ECO:0000313" key="3">
    <source>
        <dbReference type="Proteomes" id="UP000320776"/>
    </source>
</evidence>
<dbReference type="KEGG" id="sted:SPTER_26500"/>
<keyword evidence="3" id="KW-1185">Reference proteome</keyword>
<dbReference type="Proteomes" id="UP000320776">
    <property type="component" value="Chromosome"/>
</dbReference>
<feature type="transmembrane region" description="Helical" evidence="1">
    <location>
        <begin position="30"/>
        <end position="49"/>
    </location>
</feature>
<dbReference type="NCBIfam" id="NF041644">
    <property type="entry name" value="CBO0543_fam"/>
    <property type="match status" value="1"/>
</dbReference>
<evidence type="ECO:0000313" key="2">
    <source>
        <dbReference type="EMBL" id="QDR81275.1"/>
    </source>
</evidence>
<feature type="transmembrane region" description="Helical" evidence="1">
    <location>
        <begin position="121"/>
        <end position="146"/>
    </location>
</feature>
<keyword evidence="1" id="KW-1133">Transmembrane helix</keyword>